<comment type="similarity">
    <text evidence="1 2">Belongs to the iron/ascorbate-dependent oxidoreductase family.</text>
</comment>
<feature type="compositionally biased region" description="Polar residues" evidence="3">
    <location>
        <begin position="1"/>
        <end position="17"/>
    </location>
</feature>
<dbReference type="Pfam" id="PF14226">
    <property type="entry name" value="DIOX_N"/>
    <property type="match status" value="1"/>
</dbReference>
<dbReference type="SUPFAM" id="SSF51197">
    <property type="entry name" value="Clavaminate synthase-like"/>
    <property type="match status" value="1"/>
</dbReference>
<dbReference type="EMBL" id="CAUWAG010000012">
    <property type="protein sequence ID" value="CAJ2509288.1"/>
    <property type="molecule type" value="Genomic_DNA"/>
</dbReference>
<gene>
    <name evidence="5" type="ORF">KHLLAP_LOCUS9756</name>
</gene>
<dbReference type="InterPro" id="IPR044861">
    <property type="entry name" value="IPNS-like_FE2OG_OXY"/>
</dbReference>
<keyword evidence="2" id="KW-0408">Iron</keyword>
<feature type="region of interest" description="Disordered" evidence="3">
    <location>
        <begin position="351"/>
        <end position="376"/>
    </location>
</feature>
<comment type="caution">
    <text evidence="5">The sequence shown here is derived from an EMBL/GenBank/DDBJ whole genome shotgun (WGS) entry which is preliminary data.</text>
</comment>
<evidence type="ECO:0000259" key="4">
    <source>
        <dbReference type="PROSITE" id="PS51471"/>
    </source>
</evidence>
<dbReference type="GO" id="GO:0016491">
    <property type="term" value="F:oxidoreductase activity"/>
    <property type="evidence" value="ECO:0007669"/>
    <property type="project" value="UniProtKB-KW"/>
</dbReference>
<dbReference type="AlphaFoldDB" id="A0AAI8YLI2"/>
<proteinExistence type="inferred from homology"/>
<evidence type="ECO:0000313" key="5">
    <source>
        <dbReference type="EMBL" id="CAJ2509288.1"/>
    </source>
</evidence>
<dbReference type="GO" id="GO:0046872">
    <property type="term" value="F:metal ion binding"/>
    <property type="evidence" value="ECO:0007669"/>
    <property type="project" value="UniProtKB-KW"/>
</dbReference>
<dbReference type="InterPro" id="IPR050231">
    <property type="entry name" value="Iron_ascorbate_oxido_reductase"/>
</dbReference>
<keyword evidence="2" id="KW-0479">Metal-binding</keyword>
<dbReference type="InterPro" id="IPR027443">
    <property type="entry name" value="IPNS-like_sf"/>
</dbReference>
<feature type="region of interest" description="Disordered" evidence="3">
    <location>
        <begin position="1"/>
        <end position="21"/>
    </location>
</feature>
<reference evidence="5" key="1">
    <citation type="submission" date="2023-10" db="EMBL/GenBank/DDBJ databases">
        <authorList>
            <person name="Hackl T."/>
        </authorList>
    </citation>
    <scope>NUCLEOTIDE SEQUENCE</scope>
</reference>
<dbReference type="InterPro" id="IPR005123">
    <property type="entry name" value="Oxoglu/Fe-dep_dioxygenase_dom"/>
</dbReference>
<dbReference type="InterPro" id="IPR026992">
    <property type="entry name" value="DIOX_N"/>
</dbReference>
<name>A0AAI8YLI2_9PEZI</name>
<feature type="domain" description="Fe2OG dioxygenase" evidence="4">
    <location>
        <begin position="202"/>
        <end position="312"/>
    </location>
</feature>
<evidence type="ECO:0000256" key="3">
    <source>
        <dbReference type="SAM" id="MobiDB-lite"/>
    </source>
</evidence>
<keyword evidence="6" id="KW-1185">Reference proteome</keyword>
<dbReference type="Pfam" id="PF03171">
    <property type="entry name" value="2OG-FeII_Oxy"/>
    <property type="match status" value="1"/>
</dbReference>
<evidence type="ECO:0000256" key="2">
    <source>
        <dbReference type="RuleBase" id="RU003682"/>
    </source>
</evidence>
<organism evidence="5 6">
    <name type="scientific">Anthostomella pinea</name>
    <dbReference type="NCBI Taxonomy" id="933095"/>
    <lineage>
        <taxon>Eukaryota</taxon>
        <taxon>Fungi</taxon>
        <taxon>Dikarya</taxon>
        <taxon>Ascomycota</taxon>
        <taxon>Pezizomycotina</taxon>
        <taxon>Sordariomycetes</taxon>
        <taxon>Xylariomycetidae</taxon>
        <taxon>Xylariales</taxon>
        <taxon>Xylariaceae</taxon>
        <taxon>Anthostomella</taxon>
    </lineage>
</organism>
<evidence type="ECO:0000256" key="1">
    <source>
        <dbReference type="ARBA" id="ARBA00008056"/>
    </source>
</evidence>
<dbReference type="Gene3D" id="2.60.120.330">
    <property type="entry name" value="B-lactam Antibiotic, Isopenicillin N Synthase, Chain"/>
    <property type="match status" value="1"/>
</dbReference>
<protein>
    <submittedName>
        <fullName evidence="5">Uu.00g143140.m01.CDS01</fullName>
    </submittedName>
</protein>
<dbReference type="Proteomes" id="UP001295740">
    <property type="component" value="Unassembled WGS sequence"/>
</dbReference>
<dbReference type="GO" id="GO:0044283">
    <property type="term" value="P:small molecule biosynthetic process"/>
    <property type="evidence" value="ECO:0007669"/>
    <property type="project" value="UniProtKB-ARBA"/>
</dbReference>
<sequence length="376" mass="41353">MGSISPDSAPNGFNSPSSRERPAFPADLPVAHISNISHKKILEGDIDEISKVIKSARDIGFFRVDLRESEIGQRFLAAADNMFALAEETFDLPAETKLADSFLKHGDTLLGYKGLGASVVDKEGTRDNNEQYWIGCGDIEGNGRSRAVYNDVINNKMAQLQEFIDLGKIVTDRFLLIFSAVLGLGPESKDFLPKLHSHSNNSGSHVRLLKCPPKPENAHVNLQPHTDWGTLTVLFNMLGGLQIFVPENLVAPGEEAGWKYVKPEPGMALFNLGDAFVKWSDGELKSTIHRVSNPPGDQAKHTRYSLAYFTRPNHNVPLKPLGRKVVPADAATLYPTFKEWALRRAMAGRSDSFKEGDWEKGQGTETVMSAQARAAV</sequence>
<dbReference type="PROSITE" id="PS51471">
    <property type="entry name" value="FE2OG_OXY"/>
    <property type="match status" value="1"/>
</dbReference>
<feature type="compositionally biased region" description="Basic and acidic residues" evidence="3">
    <location>
        <begin position="351"/>
        <end position="362"/>
    </location>
</feature>
<evidence type="ECO:0000313" key="6">
    <source>
        <dbReference type="Proteomes" id="UP001295740"/>
    </source>
</evidence>
<keyword evidence="2" id="KW-0560">Oxidoreductase</keyword>
<accession>A0AAI8YLI2</accession>
<dbReference type="PANTHER" id="PTHR47990">
    <property type="entry name" value="2-OXOGLUTARATE (2OG) AND FE(II)-DEPENDENT OXYGENASE SUPERFAMILY PROTEIN-RELATED"/>
    <property type="match status" value="1"/>
</dbReference>